<evidence type="ECO:0000313" key="15">
    <source>
        <dbReference type="Proteomes" id="UP000256690"/>
    </source>
</evidence>
<evidence type="ECO:0000256" key="11">
    <source>
        <dbReference type="SAM" id="MobiDB-lite"/>
    </source>
</evidence>
<dbReference type="Pfam" id="PF04082">
    <property type="entry name" value="Fungal_trans"/>
    <property type="match status" value="1"/>
</dbReference>
<dbReference type="InterPro" id="IPR051059">
    <property type="entry name" value="VerF-like"/>
</dbReference>
<dbReference type="AlphaFoldDB" id="A0A3D8QVQ0"/>
<evidence type="ECO:0000256" key="7">
    <source>
        <dbReference type="ARBA" id="ARBA00023125"/>
    </source>
</evidence>
<dbReference type="InterPro" id="IPR036236">
    <property type="entry name" value="Znf_C2H2_sf"/>
</dbReference>
<keyword evidence="6" id="KW-0805">Transcription regulation</keyword>
<evidence type="ECO:0000256" key="9">
    <source>
        <dbReference type="ARBA" id="ARBA00023242"/>
    </source>
</evidence>
<dbReference type="Pfam" id="PF00096">
    <property type="entry name" value="zf-C2H2"/>
    <property type="match status" value="1"/>
</dbReference>
<dbReference type="CDD" id="cd12148">
    <property type="entry name" value="fungal_TF_MHR"/>
    <property type="match status" value="1"/>
</dbReference>
<evidence type="ECO:0000259" key="12">
    <source>
        <dbReference type="PROSITE" id="PS50048"/>
    </source>
</evidence>
<comment type="caution">
    <text evidence="14">The sequence shown here is derived from an EMBL/GenBank/DDBJ whole genome shotgun (WGS) entry which is preliminary data.</text>
</comment>
<evidence type="ECO:0000256" key="3">
    <source>
        <dbReference type="ARBA" id="ARBA00022737"/>
    </source>
</evidence>
<dbReference type="GO" id="GO:0000785">
    <property type="term" value="C:chromatin"/>
    <property type="evidence" value="ECO:0007669"/>
    <property type="project" value="TreeGrafter"/>
</dbReference>
<dbReference type="SUPFAM" id="SSF57701">
    <property type="entry name" value="Zn2/Cys6 DNA-binding domain"/>
    <property type="match status" value="1"/>
</dbReference>
<dbReference type="PANTHER" id="PTHR40626">
    <property type="entry name" value="MIP31509P"/>
    <property type="match status" value="1"/>
</dbReference>
<dbReference type="CDD" id="cd00067">
    <property type="entry name" value="GAL4"/>
    <property type="match status" value="1"/>
</dbReference>
<evidence type="ECO:0000259" key="13">
    <source>
        <dbReference type="PROSITE" id="PS50157"/>
    </source>
</evidence>
<gene>
    <name evidence="14" type="ORF">DSM5745_09510</name>
</gene>
<dbReference type="SMART" id="SM00355">
    <property type="entry name" value="ZnF_C2H2"/>
    <property type="match status" value="2"/>
</dbReference>
<evidence type="ECO:0000256" key="6">
    <source>
        <dbReference type="ARBA" id="ARBA00023015"/>
    </source>
</evidence>
<dbReference type="InterPro" id="IPR013087">
    <property type="entry name" value="Znf_C2H2_type"/>
</dbReference>
<evidence type="ECO:0000256" key="10">
    <source>
        <dbReference type="PROSITE-ProRule" id="PRU00042"/>
    </source>
</evidence>
<organism evidence="14 15">
    <name type="scientific">Aspergillus mulundensis</name>
    <dbReference type="NCBI Taxonomy" id="1810919"/>
    <lineage>
        <taxon>Eukaryota</taxon>
        <taxon>Fungi</taxon>
        <taxon>Dikarya</taxon>
        <taxon>Ascomycota</taxon>
        <taxon>Pezizomycotina</taxon>
        <taxon>Eurotiomycetes</taxon>
        <taxon>Eurotiomycetidae</taxon>
        <taxon>Eurotiales</taxon>
        <taxon>Aspergillaceae</taxon>
        <taxon>Aspergillus</taxon>
        <taxon>Aspergillus subgen. Nidulantes</taxon>
    </lineage>
</organism>
<accession>A0A3D8QVQ0</accession>
<reference evidence="14 15" key="1">
    <citation type="journal article" date="2018" name="IMA Fungus">
        <title>IMA Genome-F 9: Draft genome sequence of Annulohypoxylon stygium, Aspergillus mulundensis, Berkeleyomyces basicola (syn. Thielaviopsis basicola), Ceratocystis smalleyi, two Cercospora beticola strains, Coleophoma cylindrospora, Fusarium fracticaudum, Phialophora cf. hyalina, and Morchella septimelata.</title>
        <authorList>
            <person name="Wingfield B.D."/>
            <person name="Bills G.F."/>
            <person name="Dong Y."/>
            <person name="Huang W."/>
            <person name="Nel W.J."/>
            <person name="Swalarsk-Parry B.S."/>
            <person name="Vaghefi N."/>
            <person name="Wilken P.M."/>
            <person name="An Z."/>
            <person name="de Beer Z.W."/>
            <person name="De Vos L."/>
            <person name="Chen L."/>
            <person name="Duong T.A."/>
            <person name="Gao Y."/>
            <person name="Hammerbacher A."/>
            <person name="Kikkert J.R."/>
            <person name="Li Y."/>
            <person name="Li H."/>
            <person name="Li K."/>
            <person name="Li Q."/>
            <person name="Liu X."/>
            <person name="Ma X."/>
            <person name="Naidoo K."/>
            <person name="Pethybridge S.J."/>
            <person name="Sun J."/>
            <person name="Steenkamp E.T."/>
            <person name="van der Nest M.A."/>
            <person name="van Wyk S."/>
            <person name="Wingfield M.J."/>
            <person name="Xiong C."/>
            <person name="Yue Q."/>
            <person name="Zhang X."/>
        </authorList>
    </citation>
    <scope>NUCLEOTIDE SEQUENCE [LARGE SCALE GENOMIC DNA]</scope>
    <source>
        <strain evidence="14 15">DSM 5745</strain>
    </source>
</reference>
<dbReference type="STRING" id="1810919.A0A3D8QVQ0"/>
<evidence type="ECO:0000313" key="14">
    <source>
        <dbReference type="EMBL" id="RDW65771.1"/>
    </source>
</evidence>
<dbReference type="Gene3D" id="4.10.240.10">
    <property type="entry name" value="Zn(2)-C6 fungal-type DNA-binding domain"/>
    <property type="match status" value="1"/>
</dbReference>
<keyword evidence="2" id="KW-0479">Metal-binding</keyword>
<dbReference type="GO" id="GO:0005634">
    <property type="term" value="C:nucleus"/>
    <property type="evidence" value="ECO:0007669"/>
    <property type="project" value="UniProtKB-SubCell"/>
</dbReference>
<protein>
    <submittedName>
        <fullName evidence="14">Putative transcription factor with C2H2 and Zn(2)-Cys(6) DNA binding</fullName>
    </submittedName>
</protein>
<comment type="subcellular location">
    <subcellularLocation>
        <location evidence="1">Nucleus</location>
    </subcellularLocation>
</comment>
<keyword evidence="5" id="KW-0862">Zinc</keyword>
<dbReference type="GO" id="GO:0000978">
    <property type="term" value="F:RNA polymerase II cis-regulatory region sequence-specific DNA binding"/>
    <property type="evidence" value="ECO:0007669"/>
    <property type="project" value="InterPro"/>
</dbReference>
<dbReference type="PROSITE" id="PS50157">
    <property type="entry name" value="ZINC_FINGER_C2H2_2"/>
    <property type="match status" value="1"/>
</dbReference>
<dbReference type="RefSeq" id="XP_026599874.1">
    <property type="nucleotide sequence ID" value="XM_026751526.1"/>
</dbReference>
<evidence type="ECO:0000256" key="4">
    <source>
        <dbReference type="ARBA" id="ARBA00022771"/>
    </source>
</evidence>
<name>A0A3D8QVQ0_9EURO</name>
<evidence type="ECO:0000256" key="2">
    <source>
        <dbReference type="ARBA" id="ARBA00022723"/>
    </source>
</evidence>
<keyword evidence="15" id="KW-1185">Reference proteome</keyword>
<keyword evidence="7" id="KW-0238">DNA-binding</keyword>
<dbReference type="Pfam" id="PF00172">
    <property type="entry name" value="Zn_clus"/>
    <property type="match status" value="1"/>
</dbReference>
<dbReference type="PROSITE" id="PS00463">
    <property type="entry name" value="ZN2_CY6_FUNGAL_1"/>
    <property type="match status" value="1"/>
</dbReference>
<dbReference type="InterPro" id="IPR001138">
    <property type="entry name" value="Zn2Cys6_DnaBD"/>
</dbReference>
<dbReference type="SUPFAM" id="SSF57667">
    <property type="entry name" value="beta-beta-alpha zinc fingers"/>
    <property type="match status" value="1"/>
</dbReference>
<feature type="domain" description="Zn(2)-C6 fungal-type" evidence="12">
    <location>
        <begin position="83"/>
        <end position="112"/>
    </location>
</feature>
<evidence type="ECO:0000256" key="1">
    <source>
        <dbReference type="ARBA" id="ARBA00004123"/>
    </source>
</evidence>
<dbReference type="GeneID" id="38119880"/>
<keyword evidence="3" id="KW-0677">Repeat</keyword>
<dbReference type="PROSITE" id="PS50048">
    <property type="entry name" value="ZN2_CY6_FUNGAL_2"/>
    <property type="match status" value="1"/>
</dbReference>
<feature type="domain" description="C2H2-type" evidence="13">
    <location>
        <begin position="11"/>
        <end position="38"/>
    </location>
</feature>
<dbReference type="GO" id="GO:0000981">
    <property type="term" value="F:DNA-binding transcription factor activity, RNA polymerase II-specific"/>
    <property type="evidence" value="ECO:0007669"/>
    <property type="project" value="InterPro"/>
</dbReference>
<keyword evidence="4 10" id="KW-0863">Zinc-finger</keyword>
<evidence type="ECO:0000256" key="8">
    <source>
        <dbReference type="ARBA" id="ARBA00023163"/>
    </source>
</evidence>
<dbReference type="GO" id="GO:0008270">
    <property type="term" value="F:zinc ion binding"/>
    <property type="evidence" value="ECO:0007669"/>
    <property type="project" value="UniProtKB-KW"/>
</dbReference>
<dbReference type="OrthoDB" id="654211at2759"/>
<dbReference type="SMART" id="SM00066">
    <property type="entry name" value="GAL4"/>
    <property type="match status" value="1"/>
</dbReference>
<dbReference type="InterPro" id="IPR036864">
    <property type="entry name" value="Zn2-C6_fun-type_DNA-bd_sf"/>
</dbReference>
<dbReference type="EMBL" id="PVWQ01000013">
    <property type="protein sequence ID" value="RDW65771.1"/>
    <property type="molecule type" value="Genomic_DNA"/>
</dbReference>
<keyword evidence="8" id="KW-0804">Transcription</keyword>
<dbReference type="GO" id="GO:0006351">
    <property type="term" value="P:DNA-templated transcription"/>
    <property type="evidence" value="ECO:0007669"/>
    <property type="project" value="InterPro"/>
</dbReference>
<dbReference type="InterPro" id="IPR007219">
    <property type="entry name" value="XnlR_reg_dom"/>
</dbReference>
<keyword evidence="9" id="KW-0539">Nucleus</keyword>
<sequence>MVDDVIQNSDLACSICHETFRRVEHLKRHALTHDDAKPHACQFCGAQYKRSDALRRHWKTCTARIAAGVGIPKRSLSGKRKQACDSCTARKRACSTALPCSECAMRKTECTYHQSRPSIYNRQSLHLAKEVVIEGNAAVSGTHSVSSPVPSRETAVHDRIPSPGLQHPRFGFLANFTKAGGLNEAYSFNSGLMNTRPTPSLLGTSDTGPLGDRDYLQGIAASNPFDCYFDDFEPGLWADANTSRNHVEEGLLAEKARQMWDSLRPILDSPTTHHLNITSSEWFEFFSENATRYLHLFWSRWYHHCPIVHSATFNLNTCSPLLLMTMCLIGACMSSLDADHQSAKRFLDVIEELIFSNPLFMESPRLGSTDENLLQTRDNVQILQAMCFMCLLQKWEGSIQAKLRMQRHRFTAFVATTRAMGLSQARHPRIDPNSTLSVEAWKEYTLKAEMIRTFNHVFLLDSAFVIFHNSVPRMVLQEMTIDLTCPEDVFQAASPAEFIEALKLHPLCTVPLLTDCVRNLCAESPDPGVVAHLSRESALNLFTIATAVHGLIFHQLRAFSPLPLATDPLRRALGRWEKAWEVSMDKTTNLTMEDGVLPFPLHAREFAALARVHIEKSHLTPEEWNLMIRQLPEH</sequence>
<feature type="region of interest" description="Disordered" evidence="11">
    <location>
        <begin position="142"/>
        <end position="161"/>
    </location>
</feature>
<evidence type="ECO:0000256" key="5">
    <source>
        <dbReference type="ARBA" id="ARBA00022833"/>
    </source>
</evidence>
<dbReference type="Proteomes" id="UP000256690">
    <property type="component" value="Unassembled WGS sequence"/>
</dbReference>
<proteinExistence type="predicted"/>
<dbReference type="Gene3D" id="3.30.160.60">
    <property type="entry name" value="Classic Zinc Finger"/>
    <property type="match status" value="2"/>
</dbReference>
<dbReference type="PROSITE" id="PS00028">
    <property type="entry name" value="ZINC_FINGER_C2H2_1"/>
    <property type="match status" value="1"/>
</dbReference>
<dbReference type="PANTHER" id="PTHR40626:SF3">
    <property type="entry name" value="TRANSCRIPTION FACTOR WITH C2H2 AND ZN(2)-CYS(6) DNA BINDING DOMAIN (EUROFUNG)-RELATED"/>
    <property type="match status" value="1"/>
</dbReference>